<dbReference type="EMBL" id="BARU01034579">
    <property type="protein sequence ID" value="GAH65218.1"/>
    <property type="molecule type" value="Genomic_DNA"/>
</dbReference>
<reference evidence="1" key="1">
    <citation type="journal article" date="2014" name="Front. Microbiol.">
        <title>High frequency of phylogenetically diverse reductive dehalogenase-homologous genes in deep subseafloor sedimentary metagenomes.</title>
        <authorList>
            <person name="Kawai M."/>
            <person name="Futagami T."/>
            <person name="Toyoda A."/>
            <person name="Takaki Y."/>
            <person name="Nishi S."/>
            <person name="Hori S."/>
            <person name="Arai W."/>
            <person name="Tsubouchi T."/>
            <person name="Morono Y."/>
            <person name="Uchiyama I."/>
            <person name="Ito T."/>
            <person name="Fujiyama A."/>
            <person name="Inagaki F."/>
            <person name="Takami H."/>
        </authorList>
    </citation>
    <scope>NUCLEOTIDE SEQUENCE</scope>
    <source>
        <strain evidence="1">Expedition CK06-06</strain>
    </source>
</reference>
<organism evidence="1">
    <name type="scientific">marine sediment metagenome</name>
    <dbReference type="NCBI Taxonomy" id="412755"/>
    <lineage>
        <taxon>unclassified sequences</taxon>
        <taxon>metagenomes</taxon>
        <taxon>ecological metagenomes</taxon>
    </lineage>
</organism>
<comment type="caution">
    <text evidence="1">The sequence shown here is derived from an EMBL/GenBank/DDBJ whole genome shotgun (WGS) entry which is preliminary data.</text>
</comment>
<proteinExistence type="predicted"/>
<dbReference type="Gene3D" id="2.60.120.260">
    <property type="entry name" value="Galactose-binding domain-like"/>
    <property type="match status" value="1"/>
</dbReference>
<name>X1J635_9ZZZZ</name>
<dbReference type="AlphaFoldDB" id="X1J635"/>
<protein>
    <recommendedName>
        <fullName evidence="2">CBM6 domain-containing protein</fullName>
    </recommendedName>
</protein>
<dbReference type="CDD" id="cd02795">
    <property type="entry name" value="CBM6-CBM35-CBM36_like"/>
    <property type="match status" value="1"/>
</dbReference>
<gene>
    <name evidence="1" type="ORF">S03H2_54258</name>
</gene>
<dbReference type="InterPro" id="IPR008979">
    <property type="entry name" value="Galactose-bd-like_sf"/>
</dbReference>
<sequence length="173" mass="18941">MRRLVAATTIVVLAVLVAATLAWAVTIKIVVEGEDYYSIKPSMAKATGSTQASGGAYVHIPLRRPHATTETGPADDGNVRFRINVPSAGTYTLWARCNWYDSCGNSFFVVVDSKPATVIGEDGTYQTWHWVKGARLSLSAGVHEIRIQNREDGAKLDQFLLTNNSRYVPVRAE</sequence>
<accession>X1J635</accession>
<evidence type="ECO:0008006" key="2">
    <source>
        <dbReference type="Google" id="ProtNLM"/>
    </source>
</evidence>
<feature type="non-terminal residue" evidence="1">
    <location>
        <position position="173"/>
    </location>
</feature>
<evidence type="ECO:0000313" key="1">
    <source>
        <dbReference type="EMBL" id="GAH65218.1"/>
    </source>
</evidence>
<dbReference type="SUPFAM" id="SSF49785">
    <property type="entry name" value="Galactose-binding domain-like"/>
    <property type="match status" value="1"/>
</dbReference>